<name>A2EXR3_TRIV3</name>
<feature type="domain" description="Tubby C-terminal" evidence="2">
    <location>
        <begin position="159"/>
        <end position="291"/>
    </location>
</feature>
<dbReference type="KEGG" id="tva:4760413"/>
<protein>
    <recommendedName>
        <fullName evidence="2">Tubby C-terminal domain-containing protein</fullName>
    </recommendedName>
</protein>
<dbReference type="PANTHER" id="PTHR16517:SF7">
    <property type="entry name" value="PROTEIN KING TUBBY"/>
    <property type="match status" value="1"/>
</dbReference>
<dbReference type="Gene3D" id="3.20.90.10">
    <property type="entry name" value="Tubby Protein, Chain A"/>
    <property type="match status" value="1"/>
</dbReference>
<dbReference type="PRINTS" id="PR01573">
    <property type="entry name" value="SUPERTUBBY"/>
</dbReference>
<gene>
    <name evidence="3" type="ORF">TVAG_116270</name>
</gene>
<dbReference type="Proteomes" id="UP000001542">
    <property type="component" value="Unassembled WGS sequence"/>
</dbReference>
<evidence type="ECO:0000259" key="2">
    <source>
        <dbReference type="Pfam" id="PF01167"/>
    </source>
</evidence>
<dbReference type="PANTHER" id="PTHR16517">
    <property type="entry name" value="TUBBY-RELATED"/>
    <property type="match status" value="1"/>
</dbReference>
<proteinExistence type="inferred from homology"/>
<dbReference type="eggNOG" id="KOG2502">
    <property type="taxonomic scope" value="Eukaryota"/>
</dbReference>
<accession>A2EXR3</accession>
<dbReference type="InParanoid" id="A2EXR3"/>
<comment type="similarity">
    <text evidence="1">Belongs to the TUB family.</text>
</comment>
<dbReference type="AlphaFoldDB" id="A2EXR3"/>
<organism evidence="3 4">
    <name type="scientific">Trichomonas vaginalis (strain ATCC PRA-98 / G3)</name>
    <dbReference type="NCBI Taxonomy" id="412133"/>
    <lineage>
        <taxon>Eukaryota</taxon>
        <taxon>Metamonada</taxon>
        <taxon>Parabasalia</taxon>
        <taxon>Trichomonadida</taxon>
        <taxon>Trichomonadidae</taxon>
        <taxon>Trichomonas</taxon>
    </lineage>
</organism>
<dbReference type="OrthoDB" id="8775810at2759"/>
<sequence length="292" mass="32669">MIEEECLSSMVVKTVLWAPGWEESVDLNNNGHASASLASKEKRNFTETERQLIHKGMDLVVGIPDQKVSNMPDYVNLLTTPIASYTTMHCIVRRTKGSVEKITIQKENEPNAPILLQAEKSTKIKDAVWIITSPICDIGECIVYNGGKQSFYCVLNDFEEVAVKFKTNSKAPNLSALDVILPALVRDSGSRTPIHYTGNSSFLVSQANAEKMSADCVRISSKEPQKKDNRYVLMFNGRVKSASKKNFILILPSMPTRDLLLCGKRADSEYVFDMNWPLSLVQGFAIYLTFFK</sequence>
<dbReference type="SUPFAM" id="SSF54518">
    <property type="entry name" value="Tubby C-terminal domain-like"/>
    <property type="match status" value="1"/>
</dbReference>
<reference evidence="3" key="2">
    <citation type="journal article" date="2007" name="Science">
        <title>Draft genome sequence of the sexually transmitted pathogen Trichomonas vaginalis.</title>
        <authorList>
            <person name="Carlton J.M."/>
            <person name="Hirt R.P."/>
            <person name="Silva J.C."/>
            <person name="Delcher A.L."/>
            <person name="Schatz M."/>
            <person name="Zhao Q."/>
            <person name="Wortman J.R."/>
            <person name="Bidwell S.L."/>
            <person name="Alsmark U.C.M."/>
            <person name="Besteiro S."/>
            <person name="Sicheritz-Ponten T."/>
            <person name="Noel C.J."/>
            <person name="Dacks J.B."/>
            <person name="Foster P.G."/>
            <person name="Simillion C."/>
            <person name="Van de Peer Y."/>
            <person name="Miranda-Saavedra D."/>
            <person name="Barton G.J."/>
            <person name="Westrop G.D."/>
            <person name="Mueller S."/>
            <person name="Dessi D."/>
            <person name="Fiori P.L."/>
            <person name="Ren Q."/>
            <person name="Paulsen I."/>
            <person name="Zhang H."/>
            <person name="Bastida-Corcuera F.D."/>
            <person name="Simoes-Barbosa A."/>
            <person name="Brown M.T."/>
            <person name="Hayes R.D."/>
            <person name="Mukherjee M."/>
            <person name="Okumura C.Y."/>
            <person name="Schneider R."/>
            <person name="Smith A.J."/>
            <person name="Vanacova S."/>
            <person name="Villalvazo M."/>
            <person name="Haas B.J."/>
            <person name="Pertea M."/>
            <person name="Feldblyum T.V."/>
            <person name="Utterback T.R."/>
            <person name="Shu C.L."/>
            <person name="Osoegawa K."/>
            <person name="de Jong P.J."/>
            <person name="Hrdy I."/>
            <person name="Horvathova L."/>
            <person name="Zubacova Z."/>
            <person name="Dolezal P."/>
            <person name="Malik S.B."/>
            <person name="Logsdon J.M. Jr."/>
            <person name="Henze K."/>
            <person name="Gupta A."/>
            <person name="Wang C.C."/>
            <person name="Dunne R.L."/>
            <person name="Upcroft J.A."/>
            <person name="Upcroft P."/>
            <person name="White O."/>
            <person name="Salzberg S.L."/>
            <person name="Tang P."/>
            <person name="Chiu C.-H."/>
            <person name="Lee Y.-S."/>
            <person name="Embley T.M."/>
            <person name="Coombs G.H."/>
            <person name="Mottram J.C."/>
            <person name="Tachezy J."/>
            <person name="Fraser-Liggett C.M."/>
            <person name="Johnson P.J."/>
        </authorList>
    </citation>
    <scope>NUCLEOTIDE SEQUENCE [LARGE SCALE GENOMIC DNA]</scope>
    <source>
        <strain evidence="3">G3</strain>
    </source>
</reference>
<dbReference type="RefSeq" id="XP_001330709.1">
    <property type="nucleotide sequence ID" value="XM_001330673.1"/>
</dbReference>
<evidence type="ECO:0000256" key="1">
    <source>
        <dbReference type="ARBA" id="ARBA00007129"/>
    </source>
</evidence>
<dbReference type="VEuPathDB" id="TrichDB:TVAG_116270"/>
<dbReference type="VEuPathDB" id="TrichDB:TVAGG3_0222320"/>
<dbReference type="EMBL" id="DS113532">
    <property type="protein sequence ID" value="EAY02573.1"/>
    <property type="molecule type" value="Genomic_DNA"/>
</dbReference>
<dbReference type="STRING" id="5722.A2EXR3"/>
<evidence type="ECO:0000313" key="3">
    <source>
        <dbReference type="EMBL" id="EAY02573.1"/>
    </source>
</evidence>
<keyword evidence="4" id="KW-1185">Reference proteome</keyword>
<dbReference type="InterPro" id="IPR000007">
    <property type="entry name" value="Tubby_C"/>
</dbReference>
<reference evidence="3" key="1">
    <citation type="submission" date="2006-10" db="EMBL/GenBank/DDBJ databases">
        <authorList>
            <person name="Amadeo P."/>
            <person name="Zhao Q."/>
            <person name="Wortman J."/>
            <person name="Fraser-Liggett C."/>
            <person name="Carlton J."/>
        </authorList>
    </citation>
    <scope>NUCLEOTIDE SEQUENCE</scope>
    <source>
        <strain evidence="3">G3</strain>
    </source>
</reference>
<dbReference type="InterPro" id="IPR025659">
    <property type="entry name" value="Tubby-like_C"/>
</dbReference>
<dbReference type="SMR" id="A2EXR3"/>
<dbReference type="Pfam" id="PF01167">
    <property type="entry name" value="Tub"/>
    <property type="match status" value="1"/>
</dbReference>
<evidence type="ECO:0000313" key="4">
    <source>
        <dbReference type="Proteomes" id="UP000001542"/>
    </source>
</evidence>